<feature type="signal peptide" evidence="2">
    <location>
        <begin position="1"/>
        <end position="22"/>
    </location>
</feature>
<feature type="compositionally biased region" description="Basic and acidic residues" evidence="1">
    <location>
        <begin position="532"/>
        <end position="548"/>
    </location>
</feature>
<feature type="chain" id="PRO_5006902454" evidence="2">
    <location>
        <begin position="23"/>
        <end position="605"/>
    </location>
</feature>
<accession>A0A0W0G8P3</accession>
<feature type="region of interest" description="Disordered" evidence="1">
    <location>
        <begin position="117"/>
        <end position="175"/>
    </location>
</feature>
<proteinExistence type="predicted"/>
<evidence type="ECO:0000256" key="1">
    <source>
        <dbReference type="SAM" id="MobiDB-lite"/>
    </source>
</evidence>
<sequence length="605" mass="67862">MKFLAYMTAFAFVAVSSIQAAALEERDLSGRDCVPSNCICNAVQGQFCGNEAVNPACTNGHVFECDVDSGNKSRDPFQADIRSYVVAEATRLQVSTPTNALSFDGRHYKWRHTGSLEQQASYATTKSRQDSHSSTRKSSVPAGRPQNRSPKTGSRKPRNRTKNPQQIKRRRRQIFRLTHTQRQARIYRLRARRRQHYHLKRFHSPSVYSSQSPGSYTETVRLANTQPNIEGTGFGLKEYKALWVRKLPLDSKDDEVQRLYLDMGRTQIRKRSTSPEEQLEGQIWESRPTAPSGGIVLHESMGLKSEVERLDPEYQTKDTTIQWSWKKAVPSSNGQLKYLAGVGREWVLKGQSGAGDGVIDDQVRKTLTATVQWGWKQKEKEIEKKTESFPAKANPLVEPEQRLGRSDVSTERSSDGTDNDNDIVNDHHVSVQWGWKKGAPLPSGSGSSVEPEELGWKRTNERFLDTMALRSEPSKLHRSQIPSTSTPPETGDSTSRPTSSPANADGSESQKAFIQNMATRILERSRRKRDKLLHDGEPPSSQEPERPLHMTATTQKTSTTTQPLPEPRDLPLSADGASSEDEKLAEMQRLALRLSGSRRNNNGKG</sequence>
<feature type="region of interest" description="Disordered" evidence="1">
    <location>
        <begin position="379"/>
        <end position="605"/>
    </location>
</feature>
<gene>
    <name evidence="3" type="ORF">WG66_2486</name>
</gene>
<dbReference type="EMBL" id="LATX01000823">
    <property type="protein sequence ID" value="KTB44941.1"/>
    <property type="molecule type" value="Genomic_DNA"/>
</dbReference>
<evidence type="ECO:0000313" key="3">
    <source>
        <dbReference type="EMBL" id="KTB44941.1"/>
    </source>
</evidence>
<reference evidence="3 4" key="1">
    <citation type="submission" date="2015-12" db="EMBL/GenBank/DDBJ databases">
        <title>Draft genome sequence of Moniliophthora roreri, the causal agent of frosty pod rot of cacao.</title>
        <authorList>
            <person name="Aime M.C."/>
            <person name="Diaz-Valderrama J.R."/>
            <person name="Kijpornyongpan T."/>
            <person name="Phillips-Mora W."/>
        </authorList>
    </citation>
    <scope>NUCLEOTIDE SEQUENCE [LARGE SCALE GENOMIC DNA]</scope>
    <source>
        <strain evidence="3 4">MCA 2952</strain>
    </source>
</reference>
<feature type="compositionally biased region" description="Polar residues" evidence="1">
    <location>
        <begin position="117"/>
        <end position="126"/>
    </location>
</feature>
<comment type="caution">
    <text evidence="3">The sequence shown here is derived from an EMBL/GenBank/DDBJ whole genome shotgun (WGS) entry which is preliminary data.</text>
</comment>
<feature type="compositionally biased region" description="Basic and acidic residues" evidence="1">
    <location>
        <begin position="399"/>
        <end position="415"/>
    </location>
</feature>
<dbReference type="AlphaFoldDB" id="A0A0W0G8P3"/>
<feature type="compositionally biased region" description="Low complexity" evidence="1">
    <location>
        <begin position="440"/>
        <end position="449"/>
    </location>
</feature>
<name>A0A0W0G8P3_MONRR</name>
<feature type="compositionally biased region" description="Polar residues" evidence="1">
    <location>
        <begin position="480"/>
        <end position="518"/>
    </location>
</feature>
<dbReference type="Proteomes" id="UP000054988">
    <property type="component" value="Unassembled WGS sequence"/>
</dbReference>
<keyword evidence="2" id="KW-0732">Signal</keyword>
<feature type="compositionally biased region" description="Basic and acidic residues" evidence="1">
    <location>
        <begin position="454"/>
        <end position="464"/>
    </location>
</feature>
<protein>
    <submittedName>
        <fullName evidence="3">Uncharacterized protein</fullName>
    </submittedName>
</protein>
<feature type="compositionally biased region" description="Basic residues" evidence="1">
    <location>
        <begin position="153"/>
        <end position="174"/>
    </location>
</feature>
<evidence type="ECO:0000256" key="2">
    <source>
        <dbReference type="SAM" id="SignalP"/>
    </source>
</evidence>
<organism evidence="3 4">
    <name type="scientific">Moniliophthora roreri</name>
    <name type="common">Frosty pod rot fungus</name>
    <name type="synonym">Monilia roreri</name>
    <dbReference type="NCBI Taxonomy" id="221103"/>
    <lineage>
        <taxon>Eukaryota</taxon>
        <taxon>Fungi</taxon>
        <taxon>Dikarya</taxon>
        <taxon>Basidiomycota</taxon>
        <taxon>Agaricomycotina</taxon>
        <taxon>Agaricomycetes</taxon>
        <taxon>Agaricomycetidae</taxon>
        <taxon>Agaricales</taxon>
        <taxon>Marasmiineae</taxon>
        <taxon>Marasmiaceae</taxon>
        <taxon>Moniliophthora</taxon>
    </lineage>
</organism>
<feature type="compositionally biased region" description="Low complexity" evidence="1">
    <location>
        <begin position="551"/>
        <end position="561"/>
    </location>
</feature>
<evidence type="ECO:0000313" key="4">
    <source>
        <dbReference type="Proteomes" id="UP000054988"/>
    </source>
</evidence>